<protein>
    <recommendedName>
        <fullName evidence="5">PNPLA domain-containing protein</fullName>
    </recommendedName>
</protein>
<dbReference type="PANTHER" id="PTHR14226">
    <property type="entry name" value="NEUROPATHY TARGET ESTERASE/SWISS CHEESE D.MELANOGASTER"/>
    <property type="match status" value="1"/>
</dbReference>
<feature type="active site" description="Proton acceptor" evidence="4">
    <location>
        <position position="158"/>
    </location>
</feature>
<keyword evidence="2 4" id="KW-0442">Lipid degradation</keyword>
<dbReference type="Gene3D" id="3.40.1090.10">
    <property type="entry name" value="Cytosolic phospholipase A2 catalytic domain"/>
    <property type="match status" value="2"/>
</dbReference>
<reference evidence="6 7" key="1">
    <citation type="submission" date="2015-01" db="EMBL/GenBank/DDBJ databases">
        <title>Vibrio sp. C5 JCM 19232 whole genome shotgun sequence.</title>
        <authorList>
            <person name="Sawabe T."/>
            <person name="Meirelles P."/>
            <person name="Feng G."/>
            <person name="Sayaka M."/>
            <person name="Hattori M."/>
            <person name="Ohkuma M."/>
        </authorList>
    </citation>
    <scope>NUCLEOTIDE SEQUENCE [LARGE SCALE GENOMIC DNA]</scope>
    <source>
        <strain evidence="6 7">JCM19232</strain>
    </source>
</reference>
<dbReference type="SUPFAM" id="SSF52151">
    <property type="entry name" value="FabD/lysophospholipase-like"/>
    <property type="match status" value="1"/>
</dbReference>
<dbReference type="GO" id="GO:0016787">
    <property type="term" value="F:hydrolase activity"/>
    <property type="evidence" value="ECO:0007669"/>
    <property type="project" value="UniProtKB-UniRule"/>
</dbReference>
<dbReference type="Proteomes" id="UP000031670">
    <property type="component" value="Unassembled WGS sequence"/>
</dbReference>
<evidence type="ECO:0000256" key="4">
    <source>
        <dbReference type="PROSITE-ProRule" id="PRU01161"/>
    </source>
</evidence>
<evidence type="ECO:0000256" key="1">
    <source>
        <dbReference type="ARBA" id="ARBA00022801"/>
    </source>
</evidence>
<dbReference type="InterPro" id="IPR016035">
    <property type="entry name" value="Acyl_Trfase/lysoPLipase"/>
</dbReference>
<dbReference type="InterPro" id="IPR037483">
    <property type="entry name" value="YjjU-like"/>
</dbReference>
<name>A0A0B8PC74_9VIBR</name>
<dbReference type="InterPro" id="IPR045943">
    <property type="entry name" value="DUF6363"/>
</dbReference>
<evidence type="ECO:0000259" key="5">
    <source>
        <dbReference type="PROSITE" id="PS51635"/>
    </source>
</evidence>
<evidence type="ECO:0000313" key="7">
    <source>
        <dbReference type="Proteomes" id="UP000031670"/>
    </source>
</evidence>
<feature type="domain" description="PNPLA" evidence="5">
    <location>
        <begin position="6"/>
        <end position="171"/>
    </location>
</feature>
<proteinExistence type="predicted"/>
<dbReference type="CDD" id="cd07208">
    <property type="entry name" value="Pat_hypo_Ecoli_yjju_like"/>
    <property type="match status" value="1"/>
</dbReference>
<dbReference type="GO" id="GO:0016042">
    <property type="term" value="P:lipid catabolic process"/>
    <property type="evidence" value="ECO:0007669"/>
    <property type="project" value="UniProtKB-UniRule"/>
</dbReference>
<keyword evidence="3 4" id="KW-0443">Lipid metabolism</keyword>
<dbReference type="PROSITE" id="PS51635">
    <property type="entry name" value="PNPLA"/>
    <property type="match status" value="1"/>
</dbReference>
<feature type="active site" description="Nucleophile" evidence="4">
    <location>
        <position position="40"/>
    </location>
</feature>
<dbReference type="Pfam" id="PF01734">
    <property type="entry name" value="Patatin"/>
    <property type="match status" value="1"/>
</dbReference>
<evidence type="ECO:0000256" key="3">
    <source>
        <dbReference type="ARBA" id="ARBA00023098"/>
    </source>
</evidence>
<comment type="caution">
    <text evidence="4">Lacks conserved residue(s) required for the propagation of feature annotation.</text>
</comment>
<dbReference type="EMBL" id="BBSA01000012">
    <property type="protein sequence ID" value="GAM64405.1"/>
    <property type="molecule type" value="Genomic_DNA"/>
</dbReference>
<dbReference type="Pfam" id="PF19890">
    <property type="entry name" value="DUF6363"/>
    <property type="match status" value="1"/>
</dbReference>
<dbReference type="InterPro" id="IPR002641">
    <property type="entry name" value="PNPLA_dom"/>
</dbReference>
<sequence>MSSKALVVEGGAMRGIFAAGVLDAFLEQEHNPFDFVMGVSAGASNMLGYLTGAHGRSYKVITELATSGEFFNPARFARGGNLMDVKWLSETSMQRYPLDFERLYTSVPFFAAATNIHTGEADYFRVSRDNLADVIEATTALPIAYKRTPCFSGGCYADGGVADSIPVKEAYRRGARDITVVLSEPLSYSMPKLKNNWLIKKLLKENSTIAESLQGRADRYNQSLDFIRNPPRDATIRVIAPPEGFPVRRLTRKRKLLDIGYQMGLDEGFAHVMNLRGIEHLSPEECPACYA</sequence>
<feature type="short sequence motif" description="GXSXG" evidence="4">
    <location>
        <begin position="38"/>
        <end position="42"/>
    </location>
</feature>
<accession>A0A0B8PC74</accession>
<dbReference type="InterPro" id="IPR050301">
    <property type="entry name" value="NTE"/>
</dbReference>
<evidence type="ECO:0000313" key="6">
    <source>
        <dbReference type="EMBL" id="GAM64405.1"/>
    </source>
</evidence>
<gene>
    <name evidence="6" type="ORF">JCM19232_1075</name>
</gene>
<dbReference type="PANTHER" id="PTHR14226:SF25">
    <property type="entry name" value="PHOSPHOESTERASE"/>
    <property type="match status" value="1"/>
</dbReference>
<reference evidence="6 7" key="2">
    <citation type="submission" date="2015-01" db="EMBL/GenBank/DDBJ databases">
        <authorList>
            <consortium name="NBRP consortium"/>
            <person name="Sawabe T."/>
            <person name="Meirelles P."/>
            <person name="Feng G."/>
            <person name="Sayaka M."/>
            <person name="Hattori M."/>
            <person name="Ohkuma M."/>
        </authorList>
    </citation>
    <scope>NUCLEOTIDE SEQUENCE [LARGE SCALE GENOMIC DNA]</scope>
    <source>
        <strain evidence="6 7">JCM19232</strain>
    </source>
</reference>
<keyword evidence="1 4" id="KW-0378">Hydrolase</keyword>
<evidence type="ECO:0000256" key="2">
    <source>
        <dbReference type="ARBA" id="ARBA00022963"/>
    </source>
</evidence>
<feature type="short sequence motif" description="DGA/G" evidence="4">
    <location>
        <begin position="158"/>
        <end position="160"/>
    </location>
</feature>
<comment type="caution">
    <text evidence="6">The sequence shown here is derived from an EMBL/GenBank/DDBJ whole genome shotgun (WGS) entry which is preliminary data.</text>
</comment>
<dbReference type="AlphaFoldDB" id="A0A0B8PC74"/>
<organism evidence="6 7">
    <name type="scientific">Vibrio ishigakensis</name>
    <dbReference type="NCBI Taxonomy" id="1481914"/>
    <lineage>
        <taxon>Bacteria</taxon>
        <taxon>Pseudomonadati</taxon>
        <taxon>Pseudomonadota</taxon>
        <taxon>Gammaproteobacteria</taxon>
        <taxon>Vibrionales</taxon>
        <taxon>Vibrionaceae</taxon>
        <taxon>Vibrio</taxon>
    </lineage>
</organism>